<protein>
    <recommendedName>
        <fullName evidence="4">Transposase</fullName>
    </recommendedName>
</protein>
<evidence type="ECO:0000256" key="1">
    <source>
        <dbReference type="SAM" id="MobiDB-lite"/>
    </source>
</evidence>
<feature type="region of interest" description="Disordered" evidence="1">
    <location>
        <begin position="47"/>
        <end position="76"/>
    </location>
</feature>
<evidence type="ECO:0000313" key="2">
    <source>
        <dbReference type="EMBL" id="GAA2070778.1"/>
    </source>
</evidence>
<name>A0ABN2VSH3_9ACTN</name>
<dbReference type="Proteomes" id="UP001500016">
    <property type="component" value="Unassembled WGS sequence"/>
</dbReference>
<evidence type="ECO:0008006" key="4">
    <source>
        <dbReference type="Google" id="ProtNLM"/>
    </source>
</evidence>
<evidence type="ECO:0000313" key="3">
    <source>
        <dbReference type="Proteomes" id="UP001500016"/>
    </source>
</evidence>
<keyword evidence="3" id="KW-1185">Reference proteome</keyword>
<dbReference type="EMBL" id="BAAAPE010000006">
    <property type="protein sequence ID" value="GAA2070778.1"/>
    <property type="molecule type" value="Genomic_DNA"/>
</dbReference>
<accession>A0ABN2VSH3</accession>
<organism evidence="2 3">
    <name type="scientific">Streptomyces albiaxialis</name>
    <dbReference type="NCBI Taxonomy" id="329523"/>
    <lineage>
        <taxon>Bacteria</taxon>
        <taxon>Bacillati</taxon>
        <taxon>Actinomycetota</taxon>
        <taxon>Actinomycetes</taxon>
        <taxon>Kitasatosporales</taxon>
        <taxon>Streptomycetaceae</taxon>
        <taxon>Streptomyces</taxon>
    </lineage>
</organism>
<comment type="caution">
    <text evidence="2">The sequence shown here is derived from an EMBL/GenBank/DDBJ whole genome shotgun (WGS) entry which is preliminary data.</text>
</comment>
<sequence>MTGIAHCASPLERGRSTTELHPRVREVFPVSGAALAACLNFSRSQGVDGKSVERRGTKRVKTPFGPLAQREALNAS</sequence>
<proteinExistence type="predicted"/>
<gene>
    <name evidence="2" type="ORF">GCM10009801_21800</name>
</gene>
<reference evidence="2 3" key="1">
    <citation type="journal article" date="2019" name="Int. J. Syst. Evol. Microbiol.">
        <title>The Global Catalogue of Microorganisms (GCM) 10K type strain sequencing project: providing services to taxonomists for standard genome sequencing and annotation.</title>
        <authorList>
            <consortium name="The Broad Institute Genomics Platform"/>
            <consortium name="The Broad Institute Genome Sequencing Center for Infectious Disease"/>
            <person name="Wu L."/>
            <person name="Ma J."/>
        </authorList>
    </citation>
    <scope>NUCLEOTIDE SEQUENCE [LARGE SCALE GENOMIC DNA]</scope>
    <source>
        <strain evidence="2 3">JCM 15478</strain>
    </source>
</reference>